<evidence type="ECO:0000313" key="2">
    <source>
        <dbReference type="Proteomes" id="UP001158576"/>
    </source>
</evidence>
<keyword evidence="2" id="KW-1185">Reference proteome</keyword>
<accession>A0ABN7RQ31</accession>
<organism evidence="1 2">
    <name type="scientific">Oikopleura dioica</name>
    <name type="common">Tunicate</name>
    <dbReference type="NCBI Taxonomy" id="34765"/>
    <lineage>
        <taxon>Eukaryota</taxon>
        <taxon>Metazoa</taxon>
        <taxon>Chordata</taxon>
        <taxon>Tunicata</taxon>
        <taxon>Appendicularia</taxon>
        <taxon>Copelata</taxon>
        <taxon>Oikopleuridae</taxon>
        <taxon>Oikopleura</taxon>
    </lineage>
</organism>
<proteinExistence type="predicted"/>
<gene>
    <name evidence="1" type="ORF">OKIOD_LOCUS1203</name>
</gene>
<dbReference type="Proteomes" id="UP001158576">
    <property type="component" value="Chromosome PAR"/>
</dbReference>
<evidence type="ECO:0000313" key="1">
    <source>
        <dbReference type="EMBL" id="CAG5080560.1"/>
    </source>
</evidence>
<name>A0ABN7RQ31_OIKDI</name>
<sequence>MGDGVAFSVDLEAESEIFSMLLGEFLVDLTTPGDNHSELVNDSAVFSIFQNGELIYPAAPGASRRRRSTDNSDNLLGNEEVKALLLMQIMTNQQSVGVDNILPFVLLSDDRTGNVHKFVLFNAMSGGLSTQHGFDANFLILYKLMEDSSAKSSDKSDIALILFAMQSQNPSSSLDSMSLIPFLLMDDNSNNEELILFLEISRQRNRANCAHNRQYVPQIQQPRFVRPAQNAPVITIPVQEVSEDKWNSESLTNFLQQNPANRLY</sequence>
<dbReference type="EMBL" id="OU015568">
    <property type="protein sequence ID" value="CAG5080560.1"/>
    <property type="molecule type" value="Genomic_DNA"/>
</dbReference>
<reference evidence="1 2" key="1">
    <citation type="submission" date="2021-04" db="EMBL/GenBank/DDBJ databases">
        <authorList>
            <person name="Bliznina A."/>
        </authorList>
    </citation>
    <scope>NUCLEOTIDE SEQUENCE [LARGE SCALE GENOMIC DNA]</scope>
</reference>
<protein>
    <submittedName>
        <fullName evidence="1">Oidioi.mRNA.OKI2018_I69.PAR.g9645.t1.cds</fullName>
    </submittedName>
</protein>